<name>A0A2R8BX64_9RHOB</name>
<protein>
    <recommendedName>
        <fullName evidence="3">GTP-binding protein Era</fullName>
    </recommendedName>
</protein>
<gene>
    <name evidence="1" type="ORF">PAA8504_02550</name>
</gene>
<reference evidence="1 2" key="1">
    <citation type="submission" date="2018-03" db="EMBL/GenBank/DDBJ databases">
        <authorList>
            <person name="Keele B.F."/>
        </authorList>
    </citation>
    <scope>NUCLEOTIDE SEQUENCE [LARGE SCALE GENOMIC DNA]</scope>
    <source>
        <strain evidence="1 2">CECT 8504</strain>
    </source>
</reference>
<dbReference type="Proteomes" id="UP000244912">
    <property type="component" value="Unassembled WGS sequence"/>
</dbReference>
<dbReference type="EMBL" id="ONZF01000005">
    <property type="protein sequence ID" value="SPJ24712.1"/>
    <property type="molecule type" value="Genomic_DNA"/>
</dbReference>
<dbReference type="InterPro" id="IPR009964">
    <property type="entry name" value="DUF1491"/>
</dbReference>
<dbReference type="OrthoDB" id="9809136at2"/>
<evidence type="ECO:0000313" key="1">
    <source>
        <dbReference type="EMBL" id="SPJ24712.1"/>
    </source>
</evidence>
<proteinExistence type="predicted"/>
<dbReference type="Gene3D" id="3.40.1530.20">
    <property type="entry name" value="Protein of unknown function (DUF1491)"/>
    <property type="match status" value="1"/>
</dbReference>
<evidence type="ECO:0008006" key="3">
    <source>
        <dbReference type="Google" id="ProtNLM"/>
    </source>
</evidence>
<accession>A0A2R8BX64</accession>
<dbReference type="Pfam" id="PF07372">
    <property type="entry name" value="DUF1491"/>
    <property type="match status" value="1"/>
</dbReference>
<organism evidence="1 2">
    <name type="scientific">Palleronia abyssalis</name>
    <dbReference type="NCBI Taxonomy" id="1501240"/>
    <lineage>
        <taxon>Bacteria</taxon>
        <taxon>Pseudomonadati</taxon>
        <taxon>Pseudomonadota</taxon>
        <taxon>Alphaproteobacteria</taxon>
        <taxon>Rhodobacterales</taxon>
        <taxon>Roseobacteraceae</taxon>
        <taxon>Palleronia</taxon>
    </lineage>
</organism>
<evidence type="ECO:0000313" key="2">
    <source>
        <dbReference type="Proteomes" id="UP000244912"/>
    </source>
</evidence>
<dbReference type="AlphaFoldDB" id="A0A2R8BX64"/>
<keyword evidence="2" id="KW-1185">Reference proteome</keyword>
<sequence length="109" mass="12107">MARLATCIWVSAYLHRLAQENIPAYVTSRGDDTAGAVFVKCATLDGQARVMARQYDFDADARLWTEWTSGTEGDVDAAITSERGRDPDLWVIELESREGRTLLEDPSLA</sequence>